<evidence type="ECO:0000256" key="4">
    <source>
        <dbReference type="ARBA" id="ARBA00023136"/>
    </source>
</evidence>
<keyword evidence="5" id="KW-0998">Cell outer membrane</keyword>
<reference evidence="9 10" key="1">
    <citation type="submission" date="2016-03" db="EMBL/GenBank/DDBJ databases">
        <title>Complete genome sequence of Pedobacter cryoconitis PAMC 27485.</title>
        <authorList>
            <person name="Lee J."/>
            <person name="Kim O.-S."/>
        </authorList>
    </citation>
    <scope>NUCLEOTIDE SEQUENCE [LARGE SCALE GENOMIC DNA]</scope>
    <source>
        <strain evidence="9 10">PAMC 27485</strain>
    </source>
</reference>
<evidence type="ECO:0000256" key="5">
    <source>
        <dbReference type="ARBA" id="ARBA00023237"/>
    </source>
</evidence>
<dbReference type="EMBL" id="CP014504">
    <property type="protein sequence ID" value="AMQ00887.1"/>
    <property type="molecule type" value="Genomic_DNA"/>
</dbReference>
<comment type="subcellular location">
    <subcellularLocation>
        <location evidence="1">Cell outer membrane</location>
    </subcellularLocation>
</comment>
<comment type="similarity">
    <text evidence="2">Belongs to the SusD family.</text>
</comment>
<evidence type="ECO:0000256" key="1">
    <source>
        <dbReference type="ARBA" id="ARBA00004442"/>
    </source>
</evidence>
<dbReference type="Gene3D" id="1.25.40.390">
    <property type="match status" value="1"/>
</dbReference>
<evidence type="ECO:0000313" key="9">
    <source>
        <dbReference type="EMBL" id="AMQ00887.1"/>
    </source>
</evidence>
<evidence type="ECO:0000259" key="7">
    <source>
        <dbReference type="Pfam" id="PF07980"/>
    </source>
</evidence>
<dbReference type="KEGG" id="pcm:AY601_4035"/>
<feature type="domain" description="RagB/SusD" evidence="7">
    <location>
        <begin position="354"/>
        <end position="489"/>
    </location>
</feature>
<dbReference type="InterPro" id="IPR033985">
    <property type="entry name" value="SusD-like_N"/>
</dbReference>
<dbReference type="Pfam" id="PF07980">
    <property type="entry name" value="SusD_RagB"/>
    <property type="match status" value="1"/>
</dbReference>
<keyword evidence="3 6" id="KW-0732">Signal</keyword>
<evidence type="ECO:0000256" key="6">
    <source>
        <dbReference type="SAM" id="SignalP"/>
    </source>
</evidence>
<sequence precursor="true">MKTIKYKFLPFLLIALTFASCKKSFLETNPTDKADDATVFKTTDNAMAALNGIHRMLYKQFDDNNQDQGGESGMKINLDMLGEDVVMTTAGNGWYNNMYKWIDHRNASSINDKYAYKFYYTIIANANQIIAKVNGAEGEQAAKDAIMAEALTYRAWAHFLLVQIYSKRYDAAGNNTQPGVPIVLATDVTAKPRGTVEGVYTQINTDIDAAIVLFAKTSVRANKSHFDLRVAKGIKARVALTQGLWTVAAANAVEARAASSLMTNDEYKSGFNNSANQEWIWGSKQVEDQSSDFSSFFAYMSSNFNSSNVRTNPKAINKLLYDKIAATDVRKTLWDPTGADKTFLVPPSGARKPYMNRKFMVAGVTSIGDVAHMRTAEMYLIEAEALARTGQHSLAQAALYKLAVNRDPNYVLSTNTGDALINEILIQRRVELWGEGFRFTDLKRLNSALDRSNSNHTNELATTLGEAAGDPKWQWVIPQSEINANPAIGPGGQNP</sequence>
<protein>
    <submittedName>
        <fullName evidence="9">Carbohydrate-binding protein SusD</fullName>
    </submittedName>
</protein>
<feature type="chain" id="PRO_5007280668" evidence="6">
    <location>
        <begin position="23"/>
        <end position="495"/>
    </location>
</feature>
<name>A0A127VHV0_9SPHI</name>
<keyword evidence="4" id="KW-0472">Membrane</keyword>
<dbReference type="OrthoDB" id="630434at2"/>
<dbReference type="PROSITE" id="PS51257">
    <property type="entry name" value="PROKAR_LIPOPROTEIN"/>
    <property type="match status" value="1"/>
</dbReference>
<dbReference type="GO" id="GO:0009279">
    <property type="term" value="C:cell outer membrane"/>
    <property type="evidence" value="ECO:0007669"/>
    <property type="project" value="UniProtKB-SubCell"/>
</dbReference>
<organism evidence="9 10">
    <name type="scientific">Pedobacter cryoconitis</name>
    <dbReference type="NCBI Taxonomy" id="188932"/>
    <lineage>
        <taxon>Bacteria</taxon>
        <taxon>Pseudomonadati</taxon>
        <taxon>Bacteroidota</taxon>
        <taxon>Sphingobacteriia</taxon>
        <taxon>Sphingobacteriales</taxon>
        <taxon>Sphingobacteriaceae</taxon>
        <taxon>Pedobacter</taxon>
    </lineage>
</organism>
<dbReference type="Pfam" id="PF14322">
    <property type="entry name" value="SusD-like_3"/>
    <property type="match status" value="1"/>
</dbReference>
<dbReference type="InterPro" id="IPR012944">
    <property type="entry name" value="SusD_RagB_dom"/>
</dbReference>
<feature type="domain" description="SusD-like N-terminal" evidence="8">
    <location>
        <begin position="85"/>
        <end position="240"/>
    </location>
</feature>
<accession>A0A127VHV0</accession>
<dbReference type="RefSeq" id="WP_068404377.1">
    <property type="nucleotide sequence ID" value="NZ_CP014504.1"/>
</dbReference>
<keyword evidence="10" id="KW-1185">Reference proteome</keyword>
<feature type="signal peptide" evidence="6">
    <location>
        <begin position="1"/>
        <end position="22"/>
    </location>
</feature>
<dbReference type="InterPro" id="IPR011990">
    <property type="entry name" value="TPR-like_helical_dom_sf"/>
</dbReference>
<evidence type="ECO:0000256" key="3">
    <source>
        <dbReference type="ARBA" id="ARBA00022729"/>
    </source>
</evidence>
<dbReference type="SUPFAM" id="SSF48452">
    <property type="entry name" value="TPR-like"/>
    <property type="match status" value="1"/>
</dbReference>
<dbReference type="AlphaFoldDB" id="A0A127VHV0"/>
<gene>
    <name evidence="9" type="ORF">AY601_4035</name>
</gene>
<proteinExistence type="inferred from homology"/>
<dbReference type="PATRIC" id="fig|188932.3.peg.4190"/>
<evidence type="ECO:0000259" key="8">
    <source>
        <dbReference type="Pfam" id="PF14322"/>
    </source>
</evidence>
<evidence type="ECO:0000256" key="2">
    <source>
        <dbReference type="ARBA" id="ARBA00006275"/>
    </source>
</evidence>
<evidence type="ECO:0000313" key="10">
    <source>
        <dbReference type="Proteomes" id="UP000071561"/>
    </source>
</evidence>
<dbReference type="Proteomes" id="UP000071561">
    <property type="component" value="Chromosome"/>
</dbReference>